<accession>A0ABP3BAC6</accession>
<name>A0ABP3BAC6_9FLAO</name>
<gene>
    <name evidence="1" type="ORF">KLA_03037</name>
</gene>
<evidence type="ECO:0000313" key="2">
    <source>
        <dbReference type="Proteomes" id="UP000019275"/>
    </source>
</evidence>
<dbReference type="PROSITE" id="PS51257">
    <property type="entry name" value="PROKAR_LIPOPROTEIN"/>
    <property type="match status" value="1"/>
</dbReference>
<proteinExistence type="predicted"/>
<evidence type="ECO:0008006" key="3">
    <source>
        <dbReference type="Google" id="ProtNLM"/>
    </source>
</evidence>
<sequence length="206" mass="23584">MKNTLKITFLLVMLLITSCGSDKDTIRISTLEGLQAAKQLAMTSFGADLEVYRLEFYSKEDLNSDLGSITIKYLKDGKLFSRRYTTKTNYAEATLEDEKLLNDAFQKKFHIKNAQGKLKISDLDVDAIFSNVNKGVVLIEEEMEIDNYQVREYYVEVDTKTNKISSDFEIHVTEPNNETIEGRNIVTNFYEVEFKVDENGELTIKG</sequence>
<dbReference type="RefSeq" id="WP_013622419.1">
    <property type="nucleotide sequence ID" value="NZ_ARZX01000002.1"/>
</dbReference>
<reference evidence="1 2" key="1">
    <citation type="journal article" date="2014" name="Genome Announc.">
        <title>Draft Genome Sequence of the Carrageenan-Degrading Bacterium Cellulophaga sp. Strain KL-A, Isolated from Decaying Marine Algae.</title>
        <authorList>
            <person name="Shan D."/>
            <person name="Ying J."/>
            <person name="Li X."/>
            <person name="Gao Z."/>
            <person name="Wei G."/>
            <person name="Shao Z."/>
        </authorList>
    </citation>
    <scope>NUCLEOTIDE SEQUENCE [LARGE SCALE GENOMIC DNA]</scope>
    <source>
        <strain evidence="1 2">KL-A</strain>
    </source>
</reference>
<comment type="caution">
    <text evidence="1">The sequence shown here is derived from an EMBL/GenBank/DDBJ whole genome shotgun (WGS) entry which is preliminary data.</text>
</comment>
<dbReference type="EMBL" id="ARZX01000002">
    <property type="protein sequence ID" value="EWH14769.1"/>
    <property type="molecule type" value="Genomic_DNA"/>
</dbReference>
<protein>
    <recommendedName>
        <fullName evidence="3">Lipoprotein</fullName>
    </recommendedName>
</protein>
<organism evidence="1 2">
    <name type="scientific">Cellulophaga geojensis KL-A</name>
    <dbReference type="NCBI Taxonomy" id="1328323"/>
    <lineage>
        <taxon>Bacteria</taxon>
        <taxon>Pseudomonadati</taxon>
        <taxon>Bacteroidota</taxon>
        <taxon>Flavobacteriia</taxon>
        <taxon>Flavobacteriales</taxon>
        <taxon>Flavobacteriaceae</taxon>
        <taxon>Cellulophaga</taxon>
    </lineage>
</organism>
<evidence type="ECO:0000313" key="1">
    <source>
        <dbReference type="EMBL" id="EWH14769.1"/>
    </source>
</evidence>
<dbReference type="Proteomes" id="UP000019275">
    <property type="component" value="Unassembled WGS sequence"/>
</dbReference>
<keyword evidence="2" id="KW-1185">Reference proteome</keyword>